<dbReference type="InterPro" id="IPR052172">
    <property type="entry name" value="UxaA_altronate/galactarate_dh"/>
</dbReference>
<keyword evidence="4" id="KW-1185">Reference proteome</keyword>
<evidence type="ECO:0000313" key="4">
    <source>
        <dbReference type="Proteomes" id="UP000199584"/>
    </source>
</evidence>
<dbReference type="Proteomes" id="UP000199584">
    <property type="component" value="Unassembled WGS sequence"/>
</dbReference>
<dbReference type="SMART" id="SM00858">
    <property type="entry name" value="SAF"/>
    <property type="match status" value="1"/>
</dbReference>
<dbReference type="GO" id="GO:0016829">
    <property type="term" value="F:lyase activity"/>
    <property type="evidence" value="ECO:0007669"/>
    <property type="project" value="UniProtKB-KW"/>
</dbReference>
<dbReference type="EMBL" id="FOYM01000019">
    <property type="protein sequence ID" value="SFR09604.1"/>
    <property type="molecule type" value="Genomic_DNA"/>
</dbReference>
<accession>A0A1I6DVS7</accession>
<gene>
    <name evidence="3" type="ORF">SAMN05660706_1193</name>
</gene>
<dbReference type="OrthoDB" id="9804574at2"/>
<protein>
    <submittedName>
        <fullName evidence="3">(2R)-sulfolactate sulfo-lyase subunit alpha</fullName>
    </submittedName>
</protein>
<dbReference type="PANTHER" id="PTHR30536">
    <property type="entry name" value="ALTRONATE/GALACTARATE DEHYDRATASE"/>
    <property type="match status" value="1"/>
</dbReference>
<dbReference type="InterPro" id="IPR044144">
    <property type="entry name" value="SAF_UxaA/GarD"/>
</dbReference>
<evidence type="ECO:0000256" key="1">
    <source>
        <dbReference type="ARBA" id="ARBA00023239"/>
    </source>
</evidence>
<organism evidence="3 4">
    <name type="scientific">Desulfoscipio geothermicus DSM 3669</name>
    <dbReference type="NCBI Taxonomy" id="1121426"/>
    <lineage>
        <taxon>Bacteria</taxon>
        <taxon>Bacillati</taxon>
        <taxon>Bacillota</taxon>
        <taxon>Clostridia</taxon>
        <taxon>Eubacteriales</taxon>
        <taxon>Desulfallaceae</taxon>
        <taxon>Desulfoscipio</taxon>
    </lineage>
</organism>
<feature type="domain" description="SAF" evidence="2">
    <location>
        <begin position="13"/>
        <end position="90"/>
    </location>
</feature>
<dbReference type="Pfam" id="PF08666">
    <property type="entry name" value="SAF"/>
    <property type="match status" value="1"/>
</dbReference>
<dbReference type="STRING" id="39060.SAMN05660706_1193"/>
<evidence type="ECO:0000313" key="3">
    <source>
        <dbReference type="EMBL" id="SFR09604.1"/>
    </source>
</evidence>
<evidence type="ECO:0000259" key="2">
    <source>
        <dbReference type="SMART" id="SM00858"/>
    </source>
</evidence>
<dbReference type="CDD" id="cd11613">
    <property type="entry name" value="SAF_AH_GD"/>
    <property type="match status" value="1"/>
</dbReference>
<dbReference type="InterPro" id="IPR013974">
    <property type="entry name" value="SAF"/>
</dbReference>
<proteinExistence type="predicted"/>
<dbReference type="Gene3D" id="2.30.130.110">
    <property type="match status" value="1"/>
</dbReference>
<dbReference type="GO" id="GO:0019698">
    <property type="term" value="P:D-galacturonate catabolic process"/>
    <property type="evidence" value="ECO:0007669"/>
    <property type="project" value="TreeGrafter"/>
</dbReference>
<keyword evidence="1 3" id="KW-0456">Lyase</keyword>
<dbReference type="PANTHER" id="PTHR30536:SF5">
    <property type="entry name" value="ALTRONATE DEHYDRATASE"/>
    <property type="match status" value="1"/>
</dbReference>
<name>A0A1I6DVS7_9FIRM</name>
<dbReference type="RefSeq" id="WP_092484415.1">
    <property type="nucleotide sequence ID" value="NZ_FOYM01000019.1"/>
</dbReference>
<sequence length="94" mass="10391">MNQPYFIIHDENDTVGVAVKEIKAGETVEGWVMSNDATVTVTAKNDIKIGHKIAMVDIEVGSSVIKYNRPIGKVVAPIKKGEHVHTHNLKTARW</sequence>
<reference evidence="4" key="1">
    <citation type="submission" date="2016-10" db="EMBL/GenBank/DDBJ databases">
        <authorList>
            <person name="Varghese N."/>
            <person name="Submissions S."/>
        </authorList>
    </citation>
    <scope>NUCLEOTIDE SEQUENCE [LARGE SCALE GENOMIC DNA]</scope>
    <source>
        <strain evidence="4">DSM 3669</strain>
    </source>
</reference>
<dbReference type="AlphaFoldDB" id="A0A1I6DVS7"/>